<evidence type="ECO:0000256" key="1">
    <source>
        <dbReference type="SAM" id="MobiDB-lite"/>
    </source>
</evidence>
<organism evidence="2 3">
    <name type="scientific">Lolium multiflorum</name>
    <name type="common">Italian ryegrass</name>
    <name type="synonym">Lolium perenne subsp. multiflorum</name>
    <dbReference type="NCBI Taxonomy" id="4521"/>
    <lineage>
        <taxon>Eukaryota</taxon>
        <taxon>Viridiplantae</taxon>
        <taxon>Streptophyta</taxon>
        <taxon>Embryophyta</taxon>
        <taxon>Tracheophyta</taxon>
        <taxon>Spermatophyta</taxon>
        <taxon>Magnoliopsida</taxon>
        <taxon>Liliopsida</taxon>
        <taxon>Poales</taxon>
        <taxon>Poaceae</taxon>
        <taxon>BOP clade</taxon>
        <taxon>Pooideae</taxon>
        <taxon>Poodae</taxon>
        <taxon>Poeae</taxon>
        <taxon>Poeae Chloroplast Group 2 (Poeae type)</taxon>
        <taxon>Loliodinae</taxon>
        <taxon>Loliinae</taxon>
        <taxon>Lolium</taxon>
    </lineage>
</organism>
<feature type="region of interest" description="Disordered" evidence="1">
    <location>
        <begin position="172"/>
        <end position="222"/>
    </location>
</feature>
<keyword evidence="3" id="KW-1185">Reference proteome</keyword>
<dbReference type="Proteomes" id="UP001231189">
    <property type="component" value="Unassembled WGS sequence"/>
</dbReference>
<evidence type="ECO:0000313" key="2">
    <source>
        <dbReference type="EMBL" id="KAK1681288.1"/>
    </source>
</evidence>
<feature type="compositionally biased region" description="Low complexity" evidence="1">
    <location>
        <begin position="203"/>
        <end position="213"/>
    </location>
</feature>
<sequence>MHAYLLGQLDPVDECLVLRHIVGCGAVDLQDVVQPAPLWRGDDDADSQVTAHFGAVEVHLRQQEPITMLGYELRQAAEELYRLLWPTETLPGDLANLITWLENAPDRLLDWKELAARAGADMALSFVVSWYEEVNLDQLTSRRAGVEDALSAETKTRRLARECAIANFINKSTFVEDPNPPKEEEEEADEDEDTADAEEDAPEANPAPGSDAPPAGPPPAAA</sequence>
<evidence type="ECO:0000313" key="3">
    <source>
        <dbReference type="Proteomes" id="UP001231189"/>
    </source>
</evidence>
<feature type="compositionally biased region" description="Acidic residues" evidence="1">
    <location>
        <begin position="183"/>
        <end position="202"/>
    </location>
</feature>
<proteinExistence type="predicted"/>
<reference evidence="2" key="1">
    <citation type="submission" date="2023-07" db="EMBL/GenBank/DDBJ databases">
        <title>A chromosome-level genome assembly of Lolium multiflorum.</title>
        <authorList>
            <person name="Chen Y."/>
            <person name="Copetti D."/>
            <person name="Kolliker R."/>
            <person name="Studer B."/>
        </authorList>
    </citation>
    <scope>NUCLEOTIDE SEQUENCE</scope>
    <source>
        <strain evidence="2">02402/16</strain>
        <tissue evidence="2">Leaf</tissue>
    </source>
</reference>
<accession>A0AAD8WX12</accession>
<gene>
    <name evidence="2" type="ORF">QYE76_042136</name>
</gene>
<comment type="caution">
    <text evidence="2">The sequence shown here is derived from an EMBL/GenBank/DDBJ whole genome shotgun (WGS) entry which is preliminary data.</text>
</comment>
<name>A0AAD8WX12_LOLMU</name>
<protein>
    <submittedName>
        <fullName evidence="2">Uncharacterized protein</fullName>
    </submittedName>
</protein>
<dbReference type="EMBL" id="JAUUTY010000002">
    <property type="protein sequence ID" value="KAK1681288.1"/>
    <property type="molecule type" value="Genomic_DNA"/>
</dbReference>
<dbReference type="AlphaFoldDB" id="A0AAD8WX12"/>